<comment type="subcellular location">
    <subcellularLocation>
        <location evidence="1">Membrane</location>
        <topology evidence="1">Multi-pass membrane protein</topology>
    </subcellularLocation>
</comment>
<evidence type="ECO:0000256" key="3">
    <source>
        <dbReference type="ARBA" id="ARBA00022692"/>
    </source>
</evidence>
<dbReference type="EMBL" id="UWPJ01000034">
    <property type="protein sequence ID" value="VCU72054.1"/>
    <property type="molecule type" value="Genomic_DNA"/>
</dbReference>
<reference evidence="7 8" key="1">
    <citation type="submission" date="2018-10" db="EMBL/GenBank/DDBJ databases">
        <authorList>
            <person name="Criscuolo A."/>
        </authorList>
    </citation>
    <scope>NUCLEOTIDE SEQUENCE [LARGE SCALE GENOMIC DNA]</scope>
    <source>
        <strain evidence="7">DnA1</strain>
    </source>
</reference>
<dbReference type="Proteomes" id="UP000277294">
    <property type="component" value="Unassembled WGS sequence"/>
</dbReference>
<evidence type="ECO:0000313" key="8">
    <source>
        <dbReference type="Proteomes" id="UP000277294"/>
    </source>
</evidence>
<keyword evidence="5" id="KW-0406">Ion transport</keyword>
<keyword evidence="2" id="KW-0813">Transport</keyword>
<protein>
    <submittedName>
        <fullName evidence="7">Bestrophin, RFP-TM, chloride channel</fullName>
    </submittedName>
</protein>
<gene>
    <name evidence="7" type="ORF">PIGHUM_04149</name>
</gene>
<evidence type="ECO:0000256" key="5">
    <source>
        <dbReference type="ARBA" id="ARBA00023065"/>
    </source>
</evidence>
<accession>A0A3P4B6Y4</accession>
<evidence type="ECO:0000313" key="7">
    <source>
        <dbReference type="EMBL" id="VCU72054.1"/>
    </source>
</evidence>
<evidence type="ECO:0000256" key="1">
    <source>
        <dbReference type="ARBA" id="ARBA00004141"/>
    </source>
</evidence>
<dbReference type="AlphaFoldDB" id="A0A3P4B6Y4"/>
<dbReference type="GO" id="GO:0016020">
    <property type="term" value="C:membrane"/>
    <property type="evidence" value="ECO:0007669"/>
    <property type="project" value="UniProtKB-SubCell"/>
</dbReference>
<name>A0A3P4B6Y4_9BURK</name>
<dbReference type="GO" id="GO:0005254">
    <property type="term" value="F:chloride channel activity"/>
    <property type="evidence" value="ECO:0007669"/>
    <property type="project" value="InterPro"/>
</dbReference>
<organism evidence="7 8">
    <name type="scientific">Pigmentiphaga humi</name>
    <dbReference type="NCBI Taxonomy" id="2478468"/>
    <lineage>
        <taxon>Bacteria</taxon>
        <taxon>Pseudomonadati</taxon>
        <taxon>Pseudomonadota</taxon>
        <taxon>Betaproteobacteria</taxon>
        <taxon>Burkholderiales</taxon>
        <taxon>Alcaligenaceae</taxon>
        <taxon>Pigmentiphaga</taxon>
    </lineage>
</organism>
<proteinExistence type="predicted"/>
<keyword evidence="8" id="KW-1185">Reference proteome</keyword>
<keyword evidence="3" id="KW-0812">Transmembrane</keyword>
<dbReference type="Pfam" id="PF25539">
    <property type="entry name" value="Bestrophin_2"/>
    <property type="match status" value="1"/>
</dbReference>
<sequence>MVGVLSYTFFGLDALGEQIEEPFDRLPNNLPLDALCRNIEISVGELLGDTELPSPLMPRDGVLL</sequence>
<dbReference type="InterPro" id="IPR044669">
    <property type="entry name" value="YneE/VCCN1/2-like"/>
</dbReference>
<keyword evidence="4" id="KW-1133">Transmembrane helix</keyword>
<evidence type="ECO:0000256" key="2">
    <source>
        <dbReference type="ARBA" id="ARBA00022448"/>
    </source>
</evidence>
<evidence type="ECO:0000256" key="6">
    <source>
        <dbReference type="ARBA" id="ARBA00023136"/>
    </source>
</evidence>
<keyword evidence="6" id="KW-0472">Membrane</keyword>
<evidence type="ECO:0000256" key="4">
    <source>
        <dbReference type="ARBA" id="ARBA00022989"/>
    </source>
</evidence>